<dbReference type="AlphaFoldDB" id="A0A1C3Z4U6"/>
<dbReference type="OrthoDB" id="9812349at2"/>
<dbReference type="STRING" id="1798183.GA0061080_100315"/>
<dbReference type="InterPro" id="IPR008523">
    <property type="entry name" value="DUF805"/>
</dbReference>
<evidence type="ECO:0000313" key="2">
    <source>
        <dbReference type="EMBL" id="SCB77359.1"/>
    </source>
</evidence>
<accession>A0A1C3Z4U6</accession>
<feature type="transmembrane region" description="Helical" evidence="1">
    <location>
        <begin position="24"/>
        <end position="41"/>
    </location>
</feature>
<dbReference type="EMBL" id="FMBA01000003">
    <property type="protein sequence ID" value="SCB77359.1"/>
    <property type="molecule type" value="Genomic_DNA"/>
</dbReference>
<dbReference type="Pfam" id="PF05656">
    <property type="entry name" value="DUF805"/>
    <property type="match status" value="1"/>
</dbReference>
<keyword evidence="3" id="KW-1185">Reference proteome</keyword>
<organism evidence="2 3">
    <name type="scientific">Gilliamella intestini</name>
    <dbReference type="NCBI Taxonomy" id="1798183"/>
    <lineage>
        <taxon>Bacteria</taxon>
        <taxon>Pseudomonadati</taxon>
        <taxon>Pseudomonadota</taxon>
        <taxon>Gammaproteobacteria</taxon>
        <taxon>Orbales</taxon>
        <taxon>Orbaceae</taxon>
        <taxon>Gilliamella</taxon>
    </lineage>
</organism>
<keyword evidence="1" id="KW-0812">Transmembrane</keyword>
<dbReference type="Proteomes" id="UP000199698">
    <property type="component" value="Unassembled WGS sequence"/>
</dbReference>
<reference evidence="3" key="1">
    <citation type="submission" date="2016-08" db="EMBL/GenBank/DDBJ databases">
        <authorList>
            <person name="Varghese N."/>
            <person name="Submissions Spin"/>
        </authorList>
    </citation>
    <scope>NUCLEOTIDE SEQUENCE [LARGE SCALE GENOMIC DNA]</scope>
    <source>
        <strain evidence="3">R-53144</strain>
    </source>
</reference>
<evidence type="ECO:0000313" key="3">
    <source>
        <dbReference type="Proteomes" id="UP000199698"/>
    </source>
</evidence>
<evidence type="ECO:0000256" key="1">
    <source>
        <dbReference type="SAM" id="Phobius"/>
    </source>
</evidence>
<gene>
    <name evidence="2" type="ORF">GA0061080_100315</name>
</gene>
<keyword evidence="1" id="KW-0472">Membrane</keyword>
<dbReference type="PANTHER" id="PTHR34980">
    <property type="entry name" value="INNER MEMBRANE PROTEIN-RELATED-RELATED"/>
    <property type="match status" value="1"/>
</dbReference>
<sequence>MNWFIDCITINYANFNGRACRKEYWMFSSIYIVLIILMIIIDNMMKNNLVLTLSLVLTLFVPNFAVTVRRLHDVDKPGRYFWTATPYTLLKLMCTDSTPGPNQYGENPKGM</sequence>
<keyword evidence="1" id="KW-1133">Transmembrane helix</keyword>
<proteinExistence type="predicted"/>
<protein>
    <submittedName>
        <fullName evidence="2">Uncharacterized membrane protein YhaH, DUF805 family</fullName>
    </submittedName>
</protein>
<dbReference type="GO" id="GO:0005886">
    <property type="term" value="C:plasma membrane"/>
    <property type="evidence" value="ECO:0007669"/>
    <property type="project" value="TreeGrafter"/>
</dbReference>
<dbReference type="RefSeq" id="WP_091119634.1">
    <property type="nucleotide sequence ID" value="NZ_FMBA01000003.1"/>
</dbReference>
<name>A0A1C3Z4U6_9GAMM</name>
<feature type="transmembrane region" description="Helical" evidence="1">
    <location>
        <begin position="47"/>
        <end position="66"/>
    </location>
</feature>
<dbReference type="PANTHER" id="PTHR34980:SF2">
    <property type="entry name" value="INNER MEMBRANE PROTEIN YHAH-RELATED"/>
    <property type="match status" value="1"/>
</dbReference>